<protein>
    <submittedName>
        <fullName evidence="1">Uncharacterized protein</fullName>
    </submittedName>
</protein>
<dbReference type="EMBL" id="BK015181">
    <property type="protein sequence ID" value="DAD94768.1"/>
    <property type="molecule type" value="Genomic_DNA"/>
</dbReference>
<accession>A0A8S5NKM3</accession>
<proteinExistence type="predicted"/>
<organism evidence="1">
    <name type="scientific">Siphoviridae sp. ctK0l2</name>
    <dbReference type="NCBI Taxonomy" id="2826243"/>
    <lineage>
        <taxon>Viruses</taxon>
        <taxon>Duplodnaviria</taxon>
        <taxon>Heunggongvirae</taxon>
        <taxon>Uroviricota</taxon>
        <taxon>Caudoviricetes</taxon>
    </lineage>
</organism>
<name>A0A8S5NKM3_9CAUD</name>
<sequence>MKVRYLGEYTREARSYGCSRCGTSTTHSSNEVYKTEYRMYYEGRLFVFKKGEVQEVADDIQGRYLLNLKHRDKDGAVKPSFEEVNDGASQE</sequence>
<evidence type="ECO:0000313" key="1">
    <source>
        <dbReference type="EMBL" id="DAD94768.1"/>
    </source>
</evidence>
<reference evidence="1" key="1">
    <citation type="journal article" date="2021" name="Proc. Natl. Acad. Sci. U.S.A.">
        <title>A Catalog of Tens of Thousands of Viruses from Human Metagenomes Reveals Hidden Associations with Chronic Diseases.</title>
        <authorList>
            <person name="Tisza M.J."/>
            <person name="Buck C.B."/>
        </authorList>
    </citation>
    <scope>NUCLEOTIDE SEQUENCE</scope>
    <source>
        <strain evidence="1">CtK0l2</strain>
    </source>
</reference>